<dbReference type="Gene3D" id="1.10.10.60">
    <property type="entry name" value="Homeodomain-like"/>
    <property type="match status" value="1"/>
</dbReference>
<accession>A0A4V2YEG9</accession>
<dbReference type="Proteomes" id="UP000294543">
    <property type="component" value="Unassembled WGS sequence"/>
</dbReference>
<evidence type="ECO:0000259" key="6">
    <source>
        <dbReference type="PROSITE" id="PS50977"/>
    </source>
</evidence>
<protein>
    <submittedName>
        <fullName evidence="7">GntR family transcriptional regulator</fullName>
    </submittedName>
</protein>
<dbReference type="SMART" id="SM00345">
    <property type="entry name" value="HTH_GNTR"/>
    <property type="match status" value="1"/>
</dbReference>
<dbReference type="CDD" id="cd07377">
    <property type="entry name" value="WHTH_GntR"/>
    <property type="match status" value="1"/>
</dbReference>
<dbReference type="InterPro" id="IPR036390">
    <property type="entry name" value="WH_DNA-bd_sf"/>
</dbReference>
<dbReference type="InterPro" id="IPR009057">
    <property type="entry name" value="Homeodomain-like_sf"/>
</dbReference>
<dbReference type="PROSITE" id="PS50949">
    <property type="entry name" value="HTH_GNTR"/>
    <property type="match status" value="1"/>
</dbReference>
<dbReference type="OrthoDB" id="4540879at2"/>
<dbReference type="SUPFAM" id="SSF48498">
    <property type="entry name" value="Tetracyclin repressor-like, C-terminal domain"/>
    <property type="match status" value="1"/>
</dbReference>
<dbReference type="InterPro" id="IPR004111">
    <property type="entry name" value="Repressor_TetR_C"/>
</dbReference>
<dbReference type="GO" id="GO:0003700">
    <property type="term" value="F:DNA-binding transcription factor activity"/>
    <property type="evidence" value="ECO:0007669"/>
    <property type="project" value="InterPro"/>
</dbReference>
<feature type="domain" description="HTH gntR-type" evidence="5">
    <location>
        <begin position="10"/>
        <end position="78"/>
    </location>
</feature>
<keyword evidence="2 4" id="KW-0238">DNA-binding</keyword>
<feature type="DNA-binding region" description="H-T-H motif" evidence="4">
    <location>
        <begin position="115"/>
        <end position="134"/>
    </location>
</feature>
<dbReference type="Pfam" id="PF00440">
    <property type="entry name" value="TetR_N"/>
    <property type="match status" value="1"/>
</dbReference>
<feature type="domain" description="HTH tetR-type" evidence="6">
    <location>
        <begin position="92"/>
        <end position="152"/>
    </location>
</feature>
<proteinExistence type="predicted"/>
<dbReference type="Pfam" id="PF02909">
    <property type="entry name" value="TetR_C_1"/>
    <property type="match status" value="1"/>
</dbReference>
<evidence type="ECO:0000313" key="7">
    <source>
        <dbReference type="EMBL" id="TDD19116.1"/>
    </source>
</evidence>
<evidence type="ECO:0000256" key="4">
    <source>
        <dbReference type="PROSITE-ProRule" id="PRU00335"/>
    </source>
</evidence>
<dbReference type="SUPFAM" id="SSF46785">
    <property type="entry name" value="Winged helix' DNA-binding domain"/>
    <property type="match status" value="1"/>
</dbReference>
<dbReference type="Gene3D" id="1.10.10.10">
    <property type="entry name" value="Winged helix-like DNA-binding domain superfamily/Winged helix DNA-binding domain"/>
    <property type="match status" value="1"/>
</dbReference>
<evidence type="ECO:0000256" key="2">
    <source>
        <dbReference type="ARBA" id="ARBA00023125"/>
    </source>
</evidence>
<name>A0A4V2YEG9_9ACTN</name>
<keyword evidence="1" id="KW-0805">Transcription regulation</keyword>
<dbReference type="InterPro" id="IPR036388">
    <property type="entry name" value="WH-like_DNA-bd_sf"/>
</dbReference>
<sequence length="308" mass="34216">MAVAAVRDDQRPAQRVVLELRRRIADGVLRPGDRVPSTRQIVRDFGVAMATASRALTLLREEGLIVTRPGSGSVVRVQETRAPAAPRLSPRDLTRAKIIAVAIAVADREGIEAVSMRGLAGRLGVSAMSLYHHVAGRDELELLMINAVFRAQPLAAVLPEGWRAQLEEIYRLQWRLYRRHPWLAGLLSLTRPPFVPEAMMHSERTFAALAQLGLSPDERKRAALALPALVRGLALTAADEVRAERETRMRTTDWWAAMESEARMKFRSGSFPHLASVEQTVLAEDLEVVFEHSLMRYLDGLAGLAEQK</sequence>
<dbReference type="SUPFAM" id="SSF46689">
    <property type="entry name" value="Homeodomain-like"/>
    <property type="match status" value="1"/>
</dbReference>
<organism evidence="7 8">
    <name type="scientific">Nonomuraea diastatica</name>
    <dbReference type="NCBI Taxonomy" id="1848329"/>
    <lineage>
        <taxon>Bacteria</taxon>
        <taxon>Bacillati</taxon>
        <taxon>Actinomycetota</taxon>
        <taxon>Actinomycetes</taxon>
        <taxon>Streptosporangiales</taxon>
        <taxon>Streptosporangiaceae</taxon>
        <taxon>Nonomuraea</taxon>
    </lineage>
</organism>
<comment type="caution">
    <text evidence="7">The sequence shown here is derived from an EMBL/GenBank/DDBJ whole genome shotgun (WGS) entry which is preliminary data.</text>
</comment>
<dbReference type="PANTHER" id="PTHR30055">
    <property type="entry name" value="HTH-TYPE TRANSCRIPTIONAL REGULATOR RUTR"/>
    <property type="match status" value="1"/>
</dbReference>
<dbReference type="Gene3D" id="1.10.357.10">
    <property type="entry name" value="Tetracycline Repressor, domain 2"/>
    <property type="match status" value="1"/>
</dbReference>
<evidence type="ECO:0000313" key="8">
    <source>
        <dbReference type="Proteomes" id="UP000294543"/>
    </source>
</evidence>
<dbReference type="GO" id="GO:0045892">
    <property type="term" value="P:negative regulation of DNA-templated transcription"/>
    <property type="evidence" value="ECO:0007669"/>
    <property type="project" value="InterPro"/>
</dbReference>
<keyword evidence="8" id="KW-1185">Reference proteome</keyword>
<dbReference type="Pfam" id="PF00392">
    <property type="entry name" value="GntR"/>
    <property type="match status" value="1"/>
</dbReference>
<dbReference type="EMBL" id="SMKP01000062">
    <property type="protein sequence ID" value="TDD19116.1"/>
    <property type="molecule type" value="Genomic_DNA"/>
</dbReference>
<evidence type="ECO:0000259" key="5">
    <source>
        <dbReference type="PROSITE" id="PS50949"/>
    </source>
</evidence>
<dbReference type="PANTHER" id="PTHR30055:SF151">
    <property type="entry name" value="TRANSCRIPTIONAL REGULATORY PROTEIN"/>
    <property type="match status" value="1"/>
</dbReference>
<keyword evidence="3" id="KW-0804">Transcription</keyword>
<dbReference type="InterPro" id="IPR000524">
    <property type="entry name" value="Tscrpt_reg_HTH_GntR"/>
</dbReference>
<dbReference type="InterPro" id="IPR050109">
    <property type="entry name" value="HTH-type_TetR-like_transc_reg"/>
</dbReference>
<dbReference type="GO" id="GO:0000976">
    <property type="term" value="F:transcription cis-regulatory region binding"/>
    <property type="evidence" value="ECO:0007669"/>
    <property type="project" value="TreeGrafter"/>
</dbReference>
<gene>
    <name evidence="7" type="ORF">E1294_22185</name>
</gene>
<dbReference type="PROSITE" id="PS50977">
    <property type="entry name" value="HTH_TETR_2"/>
    <property type="match status" value="1"/>
</dbReference>
<reference evidence="7 8" key="1">
    <citation type="submission" date="2019-03" db="EMBL/GenBank/DDBJ databases">
        <title>Draft genome sequences of novel Actinobacteria.</title>
        <authorList>
            <person name="Sahin N."/>
            <person name="Ay H."/>
            <person name="Saygin H."/>
        </authorList>
    </citation>
    <scope>NUCLEOTIDE SEQUENCE [LARGE SCALE GENOMIC DNA]</scope>
    <source>
        <strain evidence="7 8">KC712</strain>
    </source>
</reference>
<evidence type="ECO:0000256" key="1">
    <source>
        <dbReference type="ARBA" id="ARBA00023015"/>
    </source>
</evidence>
<dbReference type="InterPro" id="IPR036271">
    <property type="entry name" value="Tet_transcr_reg_TetR-rel_C_sf"/>
</dbReference>
<evidence type="ECO:0000256" key="3">
    <source>
        <dbReference type="ARBA" id="ARBA00023163"/>
    </source>
</evidence>
<dbReference type="AlphaFoldDB" id="A0A4V2YEG9"/>
<dbReference type="InterPro" id="IPR001647">
    <property type="entry name" value="HTH_TetR"/>
</dbReference>